<accession>A0A4Y8N6A4</accession>
<organism evidence="1 2">
    <name type="scientific">Paraburkholderia dipogonis</name>
    <dbReference type="NCBI Taxonomy" id="1211383"/>
    <lineage>
        <taxon>Bacteria</taxon>
        <taxon>Pseudomonadati</taxon>
        <taxon>Pseudomonadota</taxon>
        <taxon>Betaproteobacteria</taxon>
        <taxon>Burkholderiales</taxon>
        <taxon>Burkholderiaceae</taxon>
        <taxon>Paraburkholderia</taxon>
    </lineage>
</organism>
<gene>
    <name evidence="1" type="ORF">E2553_09240</name>
</gene>
<dbReference type="PIRSF" id="PIRSF029288">
    <property type="entry name" value="SciE_ImpE"/>
    <property type="match status" value="1"/>
</dbReference>
<comment type="caution">
    <text evidence="1">The sequence shown here is derived from an EMBL/GenBank/DDBJ whole genome shotgun (WGS) entry which is preliminary data.</text>
</comment>
<dbReference type="InterPro" id="IPR009211">
    <property type="entry name" value="TagJ"/>
</dbReference>
<dbReference type="InterPro" id="IPR011990">
    <property type="entry name" value="TPR-like_helical_dom_sf"/>
</dbReference>
<dbReference type="AlphaFoldDB" id="A0A4Y8N6A4"/>
<sequence length="290" mass="31970">MTAQPLHDVFASQDRQWSPAARIEMVEANIRSQPTLATHRWMLFKWLCITYQWTRAIQQLQVFAQLEPSQASVAQACRDLIRAEHWRAKVMAGQQEPGWIFGDAPAWIHGMVSALKLSAQGQQNASDDARERALNLAPLVPGHTSNQHFEWIADSDSRLGPVCELITAGRYRWLSLADLASWRIERPSTLLDLVWAPCTLSLIDGAVVRGFMPARYPLAAHGSPVLGETLQLGHETVWHESGRTAVIASGRKTWTTSVADFDLFELADCSFGPAAVDGAAHSGVAAGVQR</sequence>
<dbReference type="RefSeq" id="WP_134456935.1">
    <property type="nucleotide sequence ID" value="NZ_JBHMFL010000175.1"/>
</dbReference>
<protein>
    <submittedName>
        <fullName evidence="1">ImpE/SciE family protein</fullName>
    </submittedName>
</protein>
<name>A0A4Y8N6A4_9BURK</name>
<dbReference type="GeneID" id="97306213"/>
<evidence type="ECO:0000313" key="1">
    <source>
        <dbReference type="EMBL" id="TFE45181.1"/>
    </source>
</evidence>
<dbReference type="Proteomes" id="UP000297385">
    <property type="component" value="Unassembled WGS sequence"/>
</dbReference>
<proteinExistence type="predicted"/>
<dbReference type="EMBL" id="SNVI01000001">
    <property type="protein sequence ID" value="TFE45181.1"/>
    <property type="molecule type" value="Genomic_DNA"/>
</dbReference>
<reference evidence="1 2" key="1">
    <citation type="submission" date="2019-03" db="EMBL/GenBank/DDBJ databases">
        <title>Complete Genome Sequence of Paraburkholderia dipogonis ICMP 19430T, a Nitrogen-fixing Symbiont of the South African Invasive Legume Dipogon lignosus in New Zealand.</title>
        <authorList>
            <person name="De Meyer S.E."/>
        </authorList>
    </citation>
    <scope>NUCLEOTIDE SEQUENCE [LARGE SCALE GENOMIC DNA]</scope>
    <source>
        <strain evidence="1 2">ICMP 19430</strain>
    </source>
</reference>
<dbReference type="Pfam" id="PF07024">
    <property type="entry name" value="ImpE"/>
    <property type="match status" value="1"/>
</dbReference>
<dbReference type="Gene3D" id="1.25.40.10">
    <property type="entry name" value="Tetratricopeptide repeat domain"/>
    <property type="match status" value="1"/>
</dbReference>
<evidence type="ECO:0000313" key="2">
    <source>
        <dbReference type="Proteomes" id="UP000297385"/>
    </source>
</evidence>
<dbReference type="SUPFAM" id="SSF144059">
    <property type="entry name" value="ImpE-like"/>
    <property type="match status" value="1"/>
</dbReference>